<dbReference type="SMART" id="SM00564">
    <property type="entry name" value="PQQ"/>
    <property type="match status" value="2"/>
</dbReference>
<keyword evidence="1" id="KW-0732">Signal</keyword>
<feature type="domain" description="Pyrrolo-quinoline quinone repeat" evidence="2">
    <location>
        <begin position="61"/>
        <end position="313"/>
    </location>
</feature>
<dbReference type="InParanoid" id="C7QH24"/>
<keyword evidence="4" id="KW-1185">Reference proteome</keyword>
<evidence type="ECO:0000313" key="3">
    <source>
        <dbReference type="EMBL" id="ACU76874.1"/>
    </source>
</evidence>
<accession>C7QH24</accession>
<feature type="chain" id="PRO_5039330149" evidence="1">
    <location>
        <begin position="39"/>
        <end position="434"/>
    </location>
</feature>
<dbReference type="InterPro" id="IPR018391">
    <property type="entry name" value="PQQ_b-propeller_rpt"/>
</dbReference>
<dbReference type="RefSeq" id="WP_015796599.1">
    <property type="nucleotide sequence ID" value="NC_013131.1"/>
</dbReference>
<dbReference type="Proteomes" id="UP000000851">
    <property type="component" value="Chromosome"/>
</dbReference>
<evidence type="ECO:0000259" key="2">
    <source>
        <dbReference type="Pfam" id="PF13360"/>
    </source>
</evidence>
<dbReference type="PANTHER" id="PTHR34512">
    <property type="entry name" value="CELL SURFACE PROTEIN"/>
    <property type="match status" value="1"/>
</dbReference>
<dbReference type="HOGENOM" id="CLU_616646_0_0_11"/>
<evidence type="ECO:0000313" key="4">
    <source>
        <dbReference type="Proteomes" id="UP000000851"/>
    </source>
</evidence>
<proteinExistence type="predicted"/>
<dbReference type="InterPro" id="IPR015943">
    <property type="entry name" value="WD40/YVTN_repeat-like_dom_sf"/>
</dbReference>
<reference evidence="3 4" key="1">
    <citation type="journal article" date="2009" name="Stand. Genomic Sci.">
        <title>Complete genome sequence of Catenulispora acidiphila type strain (ID 139908).</title>
        <authorList>
            <person name="Copeland A."/>
            <person name="Lapidus A."/>
            <person name="Glavina Del Rio T."/>
            <person name="Nolan M."/>
            <person name="Lucas S."/>
            <person name="Chen F."/>
            <person name="Tice H."/>
            <person name="Cheng J.F."/>
            <person name="Bruce D."/>
            <person name="Goodwin L."/>
            <person name="Pitluck S."/>
            <person name="Mikhailova N."/>
            <person name="Pati A."/>
            <person name="Ivanova N."/>
            <person name="Mavromatis K."/>
            <person name="Chen A."/>
            <person name="Palaniappan K."/>
            <person name="Chain P."/>
            <person name="Land M."/>
            <person name="Hauser L."/>
            <person name="Chang Y.J."/>
            <person name="Jeffries C.D."/>
            <person name="Chertkov O."/>
            <person name="Brettin T."/>
            <person name="Detter J.C."/>
            <person name="Han C."/>
            <person name="Ali Z."/>
            <person name="Tindall B.J."/>
            <person name="Goker M."/>
            <person name="Bristow J."/>
            <person name="Eisen J.A."/>
            <person name="Markowitz V."/>
            <person name="Hugenholtz P."/>
            <person name="Kyrpides N.C."/>
            <person name="Klenk H.P."/>
        </authorList>
    </citation>
    <scope>NUCLEOTIDE SEQUENCE [LARGE SCALE GENOMIC DNA]</scope>
    <source>
        <strain evidence="4">DSM 44928 / JCM 14897 / NBRC 102108 / NRRL B-24433 / ID139908</strain>
    </source>
</reference>
<feature type="signal peptide" evidence="1">
    <location>
        <begin position="1"/>
        <end position="38"/>
    </location>
</feature>
<dbReference type="SUPFAM" id="SSF50998">
    <property type="entry name" value="Quinoprotein alcohol dehydrogenase-like"/>
    <property type="match status" value="2"/>
</dbReference>
<gene>
    <name evidence="3" type="ordered locus">Caci_8051</name>
</gene>
<name>C7QH24_CATAD</name>
<dbReference type="eggNOG" id="COG1520">
    <property type="taxonomic scope" value="Bacteria"/>
</dbReference>
<dbReference type="Gene3D" id="2.130.10.10">
    <property type="entry name" value="YVTN repeat-like/Quinoprotein amine dehydrogenase"/>
    <property type="match status" value="2"/>
</dbReference>
<dbReference type="STRING" id="479433.Caci_8051"/>
<organism evidence="3 4">
    <name type="scientific">Catenulispora acidiphila (strain DSM 44928 / JCM 14897 / NBRC 102108 / NRRL B-24433 / ID139908)</name>
    <dbReference type="NCBI Taxonomy" id="479433"/>
    <lineage>
        <taxon>Bacteria</taxon>
        <taxon>Bacillati</taxon>
        <taxon>Actinomycetota</taxon>
        <taxon>Actinomycetes</taxon>
        <taxon>Catenulisporales</taxon>
        <taxon>Catenulisporaceae</taxon>
        <taxon>Catenulispora</taxon>
    </lineage>
</organism>
<dbReference type="InterPro" id="IPR002372">
    <property type="entry name" value="PQQ_rpt_dom"/>
</dbReference>
<dbReference type="OrthoDB" id="256225at2"/>
<dbReference type="AlphaFoldDB" id="C7QH24"/>
<dbReference type="PROSITE" id="PS51257">
    <property type="entry name" value="PROKAR_LIPOPROTEIN"/>
    <property type="match status" value="1"/>
</dbReference>
<evidence type="ECO:0000256" key="1">
    <source>
        <dbReference type="SAM" id="SignalP"/>
    </source>
</evidence>
<sequence length="434" mass="44237" precursor="true">MRSFRSRRHNGVSVARAGRVLLALGVAAAAGCSATSTAKPAPSHSAMSQNTMSQSTVPIVKLDGPVYGKPADGGDRVFAATENDTVYALSPTDGSVVWSKHLAEPFHPHGCGNIVPLGITGAPVFDPDSHLLYVVAEDASAHHVLYGLAAADGHVVSQVAVDPPVGDRGYQQQRSALTLWHGHVFAAFGGLYGDCGTYTGAVASVDNASGSVNWFEASTSGRGGMWAPGTAAAGSDRLYFSIGNGDTTQPGQSYDGTDSVVALDVNAKRVDFFAPTSWAADNASDLDLGSMNPVLAAGHVLIAGKSGQGYLLDPAHLGGISAGTAFPACAAFGAAAIDGDVVFLPCADGTRAYRVGAQVTPLWHAPKANGQPILDGGRVWVTDYDAGVLYALDPATGHVVQQIPTGPLPHFATPAAVGGKLFLGTTTGVAVVAP</sequence>
<dbReference type="KEGG" id="cai:Caci_8051"/>
<dbReference type="Pfam" id="PF13360">
    <property type="entry name" value="PQQ_2"/>
    <property type="match status" value="1"/>
</dbReference>
<dbReference type="EMBL" id="CP001700">
    <property type="protein sequence ID" value="ACU76874.1"/>
    <property type="molecule type" value="Genomic_DNA"/>
</dbReference>
<dbReference type="InterPro" id="IPR011047">
    <property type="entry name" value="Quinoprotein_ADH-like_sf"/>
</dbReference>
<protein>
    <submittedName>
        <fullName evidence="3">Pyrrolo-quinoline quinone</fullName>
    </submittedName>
</protein>
<dbReference type="PANTHER" id="PTHR34512:SF30">
    <property type="entry name" value="OUTER MEMBRANE PROTEIN ASSEMBLY FACTOR BAMB"/>
    <property type="match status" value="1"/>
</dbReference>